<feature type="transmembrane region" description="Helical" evidence="9">
    <location>
        <begin position="287"/>
        <end position="307"/>
    </location>
</feature>
<name>A0AAP7CCJ5_9CORY</name>
<dbReference type="PANTHER" id="PTHR41394">
    <property type="entry name" value="MAGNESIUM TRANSPORTER MGTE"/>
    <property type="match status" value="1"/>
</dbReference>
<evidence type="ECO:0000256" key="2">
    <source>
        <dbReference type="ARBA" id="ARBA00009749"/>
    </source>
</evidence>
<dbReference type="Pfam" id="PF01769">
    <property type="entry name" value="MgtE"/>
    <property type="match status" value="1"/>
</dbReference>
<comment type="caution">
    <text evidence="11">The sequence shown here is derived from an EMBL/GenBank/DDBJ whole genome shotgun (WGS) entry which is preliminary data.</text>
</comment>
<keyword evidence="9" id="KW-1003">Cell membrane</keyword>
<dbReference type="CDD" id="cd04606">
    <property type="entry name" value="CBS_pair_Mg_transporter"/>
    <property type="match status" value="1"/>
</dbReference>
<proteinExistence type="inferred from homology"/>
<dbReference type="Gene3D" id="3.10.580.10">
    <property type="entry name" value="CBS-domain"/>
    <property type="match status" value="1"/>
</dbReference>
<evidence type="ECO:0000256" key="1">
    <source>
        <dbReference type="ARBA" id="ARBA00004141"/>
    </source>
</evidence>
<feature type="transmembrane region" description="Helical" evidence="9">
    <location>
        <begin position="389"/>
        <end position="413"/>
    </location>
</feature>
<dbReference type="InterPro" id="IPR006669">
    <property type="entry name" value="MgtE_transporter"/>
</dbReference>
<dbReference type="InterPro" id="IPR036739">
    <property type="entry name" value="SLC41_membr_dom_sf"/>
</dbReference>
<evidence type="ECO:0000259" key="10">
    <source>
        <dbReference type="PROSITE" id="PS51371"/>
    </source>
</evidence>
<reference evidence="11 12" key="1">
    <citation type="submission" date="2020-03" db="EMBL/GenBank/DDBJ databases">
        <title>Draft genome sequences of bacterial isolates from the female urobiome.</title>
        <authorList>
            <person name="Miller-Ensminger T."/>
            <person name="Wolfe A.J."/>
            <person name="Putonti C."/>
        </authorList>
    </citation>
    <scope>NUCLEOTIDE SEQUENCE [LARGE SCALE GENOMIC DNA]</scope>
    <source>
        <strain evidence="11 12">UMB8490</strain>
    </source>
</reference>
<keyword evidence="7 9" id="KW-0472">Membrane</keyword>
<dbReference type="InterPro" id="IPR000644">
    <property type="entry name" value="CBS_dom"/>
</dbReference>
<dbReference type="NCBIfam" id="TIGR00400">
    <property type="entry name" value="mgtE"/>
    <property type="match status" value="1"/>
</dbReference>
<keyword evidence="3 9" id="KW-0813">Transport</keyword>
<organism evidence="11 12">
    <name type="scientific">Corynebacterium coyleae</name>
    <dbReference type="NCBI Taxonomy" id="53374"/>
    <lineage>
        <taxon>Bacteria</taxon>
        <taxon>Bacillati</taxon>
        <taxon>Actinomycetota</taxon>
        <taxon>Actinomycetes</taxon>
        <taxon>Mycobacteriales</taxon>
        <taxon>Corynebacteriaceae</taxon>
        <taxon>Corynebacterium</taxon>
    </lineage>
</organism>
<feature type="domain" description="CBS" evidence="10">
    <location>
        <begin position="203"/>
        <end position="261"/>
    </location>
</feature>
<dbReference type="InterPro" id="IPR046342">
    <property type="entry name" value="CBS_dom_sf"/>
</dbReference>
<dbReference type="Pfam" id="PF03448">
    <property type="entry name" value="MgtE_N"/>
    <property type="match status" value="1"/>
</dbReference>
<dbReference type="InterPro" id="IPR038076">
    <property type="entry name" value="MgtE_N_sf"/>
</dbReference>
<evidence type="ECO:0000256" key="7">
    <source>
        <dbReference type="ARBA" id="ARBA00023136"/>
    </source>
</evidence>
<dbReference type="Gene3D" id="1.25.60.10">
    <property type="entry name" value="MgtE N-terminal domain-like"/>
    <property type="match status" value="1"/>
</dbReference>
<dbReference type="SMART" id="SM00116">
    <property type="entry name" value="CBS"/>
    <property type="match status" value="2"/>
</dbReference>
<comment type="similarity">
    <text evidence="2 9">Belongs to the SLC41A transporter family.</text>
</comment>
<dbReference type="Gene3D" id="1.10.357.20">
    <property type="entry name" value="SLC41 divalent cation transporters, integral membrane domain"/>
    <property type="match status" value="1"/>
</dbReference>
<evidence type="ECO:0000256" key="3">
    <source>
        <dbReference type="ARBA" id="ARBA00022448"/>
    </source>
</evidence>
<dbReference type="SUPFAM" id="SSF54631">
    <property type="entry name" value="CBS-domain pair"/>
    <property type="match status" value="1"/>
</dbReference>
<feature type="transmembrane region" description="Helical" evidence="9">
    <location>
        <begin position="425"/>
        <end position="443"/>
    </location>
</feature>
<dbReference type="Proteomes" id="UP000591626">
    <property type="component" value="Unassembled WGS sequence"/>
</dbReference>
<keyword evidence="5 9" id="KW-0460">Magnesium</keyword>
<evidence type="ECO:0000256" key="4">
    <source>
        <dbReference type="ARBA" id="ARBA00022692"/>
    </source>
</evidence>
<comment type="subunit">
    <text evidence="9">Homodimer.</text>
</comment>
<dbReference type="GO" id="GO:0015095">
    <property type="term" value="F:magnesium ion transmembrane transporter activity"/>
    <property type="evidence" value="ECO:0007669"/>
    <property type="project" value="UniProtKB-UniRule"/>
</dbReference>
<gene>
    <name evidence="11" type="primary">mgtE</name>
    <name evidence="11" type="ORF">HC138_04310</name>
</gene>
<keyword evidence="9" id="KW-0479">Metal-binding</keyword>
<evidence type="ECO:0000313" key="12">
    <source>
        <dbReference type="Proteomes" id="UP000591626"/>
    </source>
</evidence>
<accession>A0AAP7CCJ5</accession>
<dbReference type="GO" id="GO:0005886">
    <property type="term" value="C:plasma membrane"/>
    <property type="evidence" value="ECO:0007669"/>
    <property type="project" value="UniProtKB-SubCell"/>
</dbReference>
<keyword evidence="4 9" id="KW-0812">Transmembrane</keyword>
<keyword evidence="8" id="KW-0129">CBS domain</keyword>
<dbReference type="SUPFAM" id="SSF161093">
    <property type="entry name" value="MgtE membrane domain-like"/>
    <property type="match status" value="1"/>
</dbReference>
<feature type="transmembrane region" description="Helical" evidence="9">
    <location>
        <begin position="363"/>
        <end position="383"/>
    </location>
</feature>
<dbReference type="AlphaFoldDB" id="A0AAP7CCJ5"/>
<protein>
    <recommendedName>
        <fullName evidence="9">Magnesium transporter MgtE</fullName>
    </recommendedName>
</protein>
<comment type="caution">
    <text evidence="9">Lacks conserved residue(s) required for the propagation of feature annotation.</text>
</comment>
<dbReference type="RefSeq" id="WP_167616178.1">
    <property type="nucleotide sequence ID" value="NZ_CP083648.1"/>
</dbReference>
<dbReference type="PANTHER" id="PTHR41394:SF8">
    <property type="entry name" value="MAGNESIUM TRANSPORTER MGTE"/>
    <property type="match status" value="1"/>
</dbReference>
<evidence type="ECO:0000256" key="6">
    <source>
        <dbReference type="ARBA" id="ARBA00022989"/>
    </source>
</evidence>
<evidence type="ECO:0000256" key="8">
    <source>
        <dbReference type="PROSITE-ProRule" id="PRU00703"/>
    </source>
</evidence>
<keyword evidence="6 9" id="KW-1133">Transmembrane helix</keyword>
<evidence type="ECO:0000313" key="11">
    <source>
        <dbReference type="EMBL" id="NJJ03588.1"/>
    </source>
</evidence>
<feature type="domain" description="CBS" evidence="10">
    <location>
        <begin position="140"/>
        <end position="202"/>
    </location>
</feature>
<dbReference type="GO" id="GO:0046872">
    <property type="term" value="F:metal ion binding"/>
    <property type="evidence" value="ECO:0007669"/>
    <property type="project" value="UniProtKB-KW"/>
</dbReference>
<dbReference type="SMART" id="SM00924">
    <property type="entry name" value="MgtE_N"/>
    <property type="match status" value="1"/>
</dbReference>
<evidence type="ECO:0000256" key="5">
    <source>
        <dbReference type="ARBA" id="ARBA00022842"/>
    </source>
</evidence>
<dbReference type="Pfam" id="PF00571">
    <property type="entry name" value="CBS"/>
    <property type="match status" value="2"/>
</dbReference>
<dbReference type="PROSITE" id="PS51371">
    <property type="entry name" value="CBS"/>
    <property type="match status" value="2"/>
</dbReference>
<sequence>MQTADLANIERKLRRRRLSPRDLAAMQRKLAGMDLRDIVRLVERQPSRRGAELVRLLPAPRAAVLFDALAPAHQAEIVEALGDHQIPGLFDALGTEDLVMLLDHMDPEVAERVLNELDEDDRAYTDLILAYEKGSVGRVMSPNVEAVGATETAQEVVDKLRAHVDDLETIYTVPVIDDMHHVTGVLSLKDLFKARADDEVGTIMRETPTVVESEDAEYAARRLLASGHLAYPVVDNGQHLVGIFTYDEAQDIVEFADSEDSARQGGSESLKQPYLSTPVLNLVRSRIVWLLVLAVSAILTVQVLGIFEDTLAQVTVLSLFIPLLTGTGGNTGNQAATTVTRALALHDVTKGDIFKVMWRELRVGATLGSVLGILGLGIAWAVFGQEIGIVIGSTLFCVCAMSATVGGIMPIIARAVGADPAVFSNPFISTFCDATGLVIYFLIAKSVLGL</sequence>
<comment type="function">
    <text evidence="9">Acts as a magnesium transporter.</text>
</comment>
<dbReference type="InterPro" id="IPR006667">
    <property type="entry name" value="SLC41_membr_dom"/>
</dbReference>
<comment type="subcellular location">
    <subcellularLocation>
        <location evidence="9">Cell membrane</location>
        <topology evidence="9">Multi-pass membrane protein</topology>
    </subcellularLocation>
    <subcellularLocation>
        <location evidence="1">Membrane</location>
        <topology evidence="1">Multi-pass membrane protein</topology>
    </subcellularLocation>
</comment>
<evidence type="ECO:0000256" key="9">
    <source>
        <dbReference type="RuleBase" id="RU362011"/>
    </source>
</evidence>
<dbReference type="SUPFAM" id="SSF158791">
    <property type="entry name" value="MgtE N-terminal domain-like"/>
    <property type="match status" value="1"/>
</dbReference>
<dbReference type="InterPro" id="IPR006668">
    <property type="entry name" value="Mg_transptr_MgtE_intracell_dom"/>
</dbReference>
<dbReference type="EMBL" id="JAAUVV010000005">
    <property type="protein sequence ID" value="NJJ03588.1"/>
    <property type="molecule type" value="Genomic_DNA"/>
</dbReference>